<keyword evidence="7" id="KW-0413">Isomerase</keyword>
<keyword evidence="5" id="KW-0406">Ion transport</keyword>
<evidence type="ECO:0000256" key="3">
    <source>
        <dbReference type="ARBA" id="ARBA00022741"/>
    </source>
</evidence>
<proteinExistence type="inferred from homology"/>
<evidence type="ECO:0000259" key="6">
    <source>
        <dbReference type="Pfam" id="PF00006"/>
    </source>
</evidence>
<dbReference type="GO" id="GO:0046933">
    <property type="term" value="F:proton-transporting ATP synthase activity, rotational mechanism"/>
    <property type="evidence" value="ECO:0007669"/>
    <property type="project" value="InterPro"/>
</dbReference>
<dbReference type="SUPFAM" id="SSF52540">
    <property type="entry name" value="P-loop containing nucleoside triphosphate hydrolases"/>
    <property type="match status" value="1"/>
</dbReference>
<comment type="similarity">
    <text evidence="1">Belongs to the ATPase alpha/beta chains family.</text>
</comment>
<dbReference type="GO" id="GO:0016853">
    <property type="term" value="F:isomerase activity"/>
    <property type="evidence" value="ECO:0007669"/>
    <property type="project" value="UniProtKB-KW"/>
</dbReference>
<dbReference type="GO" id="GO:0045259">
    <property type="term" value="C:proton-transporting ATP synthase complex"/>
    <property type="evidence" value="ECO:0007669"/>
    <property type="project" value="InterPro"/>
</dbReference>
<dbReference type="Gene3D" id="3.40.50.300">
    <property type="entry name" value="P-loop containing nucleotide triphosphate hydrolases"/>
    <property type="match status" value="1"/>
</dbReference>
<dbReference type="KEGG" id="tet:TTHERM_000548129"/>
<dbReference type="STRING" id="312017.W7XLR2"/>
<dbReference type="InterPro" id="IPR036121">
    <property type="entry name" value="ATPase_F1/V1/A1_a/bsu_N_sf"/>
</dbReference>
<feature type="domain" description="ATPase F1/V1/A1 complex alpha/beta subunit nucleotide-binding" evidence="6">
    <location>
        <begin position="191"/>
        <end position="323"/>
    </location>
</feature>
<evidence type="ECO:0000256" key="4">
    <source>
        <dbReference type="ARBA" id="ARBA00022840"/>
    </source>
</evidence>
<keyword evidence="8" id="KW-1185">Reference proteome</keyword>
<dbReference type="InParanoid" id="W7XLR2"/>
<dbReference type="GeneID" id="24439516"/>
<reference evidence="8" key="1">
    <citation type="journal article" date="2006" name="PLoS Biol.">
        <title>Macronuclear genome sequence of the ciliate Tetrahymena thermophila, a model eukaryote.</title>
        <authorList>
            <person name="Eisen J.A."/>
            <person name="Coyne R.S."/>
            <person name="Wu M."/>
            <person name="Wu D."/>
            <person name="Thiagarajan M."/>
            <person name="Wortman J.R."/>
            <person name="Badger J.H."/>
            <person name="Ren Q."/>
            <person name="Amedeo P."/>
            <person name="Jones K.M."/>
            <person name="Tallon L.J."/>
            <person name="Delcher A.L."/>
            <person name="Salzberg S.L."/>
            <person name="Silva J.C."/>
            <person name="Haas B.J."/>
            <person name="Majoros W.H."/>
            <person name="Farzad M."/>
            <person name="Carlton J.M."/>
            <person name="Smith R.K. Jr."/>
            <person name="Garg J."/>
            <person name="Pearlman R.E."/>
            <person name="Karrer K.M."/>
            <person name="Sun L."/>
            <person name="Manning G."/>
            <person name="Elde N.C."/>
            <person name="Turkewitz A.P."/>
            <person name="Asai D.J."/>
            <person name="Wilkes D.E."/>
            <person name="Wang Y."/>
            <person name="Cai H."/>
            <person name="Collins K."/>
            <person name="Stewart B.A."/>
            <person name="Lee S.R."/>
            <person name="Wilamowska K."/>
            <person name="Weinberg Z."/>
            <person name="Ruzzo W.L."/>
            <person name="Wloga D."/>
            <person name="Gaertig J."/>
            <person name="Frankel J."/>
            <person name="Tsao C.-C."/>
            <person name="Gorovsky M.A."/>
            <person name="Keeling P.J."/>
            <person name="Waller R.F."/>
            <person name="Patron N.J."/>
            <person name="Cherry J.M."/>
            <person name="Stover N.A."/>
            <person name="Krieger C.J."/>
            <person name="del Toro C."/>
            <person name="Ryder H.F."/>
            <person name="Williamson S.C."/>
            <person name="Barbeau R.A."/>
            <person name="Hamilton E.P."/>
            <person name="Orias E."/>
        </authorList>
    </citation>
    <scope>NUCLEOTIDE SEQUENCE [LARGE SCALE GENOMIC DNA]</scope>
    <source>
        <strain evidence="8">SB210</strain>
    </source>
</reference>
<dbReference type="AlphaFoldDB" id="W7XLR2"/>
<evidence type="ECO:0000313" key="8">
    <source>
        <dbReference type="Proteomes" id="UP000009168"/>
    </source>
</evidence>
<organism evidence="7 8">
    <name type="scientific">Tetrahymena thermophila (strain SB210)</name>
    <dbReference type="NCBI Taxonomy" id="312017"/>
    <lineage>
        <taxon>Eukaryota</taxon>
        <taxon>Sar</taxon>
        <taxon>Alveolata</taxon>
        <taxon>Ciliophora</taxon>
        <taxon>Intramacronucleata</taxon>
        <taxon>Oligohymenophorea</taxon>
        <taxon>Hymenostomatida</taxon>
        <taxon>Tetrahymenina</taxon>
        <taxon>Tetrahymenidae</taxon>
        <taxon>Tetrahymena</taxon>
    </lineage>
</organism>
<dbReference type="GO" id="GO:0043531">
    <property type="term" value="F:ADP binding"/>
    <property type="evidence" value="ECO:0007669"/>
    <property type="project" value="TreeGrafter"/>
</dbReference>
<dbReference type="RefSeq" id="XP_012650727.1">
    <property type="nucleotide sequence ID" value="XM_012795273.1"/>
</dbReference>
<name>W7XLR2_TETTS</name>
<keyword evidence="4" id="KW-0067">ATP-binding</keyword>
<protein>
    <submittedName>
        <fullName evidence="7">Peptidyl-prolyl cis-trans isomerase, cyclophilin-type family protein</fullName>
    </submittedName>
</protein>
<evidence type="ECO:0000313" key="7">
    <source>
        <dbReference type="EMBL" id="EWS76734.1"/>
    </source>
</evidence>
<keyword evidence="3" id="KW-0547">Nucleotide-binding</keyword>
<dbReference type="SUPFAM" id="SSF50615">
    <property type="entry name" value="N-terminal domain of alpha and beta subunits of F1 ATP synthase"/>
    <property type="match status" value="1"/>
</dbReference>
<evidence type="ECO:0000256" key="5">
    <source>
        <dbReference type="ARBA" id="ARBA00023065"/>
    </source>
</evidence>
<dbReference type="Gene3D" id="2.40.30.20">
    <property type="match status" value="1"/>
</dbReference>
<sequence length="335" mass="39130">MFQKSKNSIYMLKQIRYLIRGLNFSDHHIRSCCYKKGSLENNKFYFSVANKLVNIENEGEVIHFEDSLAKVSGLRNSKTGELIQFSGGVKGLVIDLYEEYVSVLVLSNQNIQVGSIVNRSNEQFSMPIGYELSGRILNALGNPIDNLETTKTNQNQIIPIYTFQYKNQVDKMIVKDCTYPEQFRNVCIFTGIKFFDSFFNIRPGYCYIFNSQEKKNISTICQDMVVNNKSMFEHSDPSKQLYYVYVFVGQKQTVMDKFIFRLKQYDCIKYTTFVCSSDQDSYSLQYLSIFTGQSVAEYMKSQGRRVLIIYDDYSKHFESFNRILNNFNNFQQLKL</sequence>
<dbReference type="Proteomes" id="UP000009168">
    <property type="component" value="Unassembled WGS sequence"/>
</dbReference>
<dbReference type="InterPro" id="IPR023366">
    <property type="entry name" value="ATP_synth_asu-like_sf"/>
</dbReference>
<evidence type="ECO:0000256" key="1">
    <source>
        <dbReference type="ARBA" id="ARBA00008936"/>
    </source>
</evidence>
<dbReference type="PANTHER" id="PTHR48082">
    <property type="entry name" value="ATP SYNTHASE SUBUNIT ALPHA, MITOCHONDRIAL"/>
    <property type="match status" value="1"/>
</dbReference>
<dbReference type="InterPro" id="IPR027417">
    <property type="entry name" value="P-loop_NTPase"/>
</dbReference>
<dbReference type="GO" id="GO:0005524">
    <property type="term" value="F:ATP binding"/>
    <property type="evidence" value="ECO:0007669"/>
    <property type="project" value="UniProtKB-KW"/>
</dbReference>
<dbReference type="EMBL" id="GG662864">
    <property type="protein sequence ID" value="EWS76734.1"/>
    <property type="molecule type" value="Genomic_DNA"/>
</dbReference>
<dbReference type="InterPro" id="IPR005294">
    <property type="entry name" value="ATP_synth_F1_asu"/>
</dbReference>
<keyword evidence="2" id="KW-0813">Transport</keyword>
<gene>
    <name evidence="7" type="ORF">TTHERM_000548129</name>
</gene>
<dbReference type="PANTHER" id="PTHR48082:SF2">
    <property type="entry name" value="ATP SYNTHASE SUBUNIT ALPHA, MITOCHONDRIAL"/>
    <property type="match status" value="1"/>
</dbReference>
<accession>W7XLR2</accession>
<dbReference type="Pfam" id="PF00006">
    <property type="entry name" value="ATP-synt_ab"/>
    <property type="match status" value="1"/>
</dbReference>
<dbReference type="InterPro" id="IPR000194">
    <property type="entry name" value="ATPase_F1/V1/A1_a/bsu_nucl-bd"/>
</dbReference>
<evidence type="ECO:0000256" key="2">
    <source>
        <dbReference type="ARBA" id="ARBA00022448"/>
    </source>
</evidence>